<name>A0ABT1A4Z9_9PSEU</name>
<reference evidence="5" key="1">
    <citation type="submission" date="2021-04" db="EMBL/GenBank/DDBJ databases">
        <title>Pseudonocardia sp. nov., isolated from sandy soil of mangrove forest.</title>
        <authorList>
            <person name="Zan Z."/>
            <person name="Huang R."/>
            <person name="Liu W."/>
        </authorList>
    </citation>
    <scope>NUCLEOTIDE SEQUENCE</scope>
    <source>
        <strain evidence="5">S2-4</strain>
    </source>
</reference>
<accession>A0ABT1A4Z9</accession>
<gene>
    <name evidence="5" type="ORF">KDL28_23675</name>
</gene>
<dbReference type="InterPro" id="IPR036388">
    <property type="entry name" value="WH-like_DNA-bd_sf"/>
</dbReference>
<dbReference type="InterPro" id="IPR036390">
    <property type="entry name" value="WH_DNA-bd_sf"/>
</dbReference>
<keyword evidence="3" id="KW-0238">DNA-binding</keyword>
<evidence type="ECO:0000256" key="1">
    <source>
        <dbReference type="ARBA" id="ARBA00011046"/>
    </source>
</evidence>
<proteinExistence type="inferred from homology"/>
<evidence type="ECO:0000313" key="6">
    <source>
        <dbReference type="Proteomes" id="UP001165283"/>
    </source>
</evidence>
<comment type="caution">
    <text evidence="5">The sequence shown here is derived from an EMBL/GenBank/DDBJ whole genome shotgun (WGS) entry which is preliminary data.</text>
</comment>
<dbReference type="Pfam" id="PF03965">
    <property type="entry name" value="Penicillinase_R"/>
    <property type="match status" value="1"/>
</dbReference>
<evidence type="ECO:0000313" key="5">
    <source>
        <dbReference type="EMBL" id="MCO1658065.1"/>
    </source>
</evidence>
<evidence type="ECO:0000256" key="2">
    <source>
        <dbReference type="ARBA" id="ARBA00023015"/>
    </source>
</evidence>
<dbReference type="Gene3D" id="1.10.10.10">
    <property type="entry name" value="Winged helix-like DNA-binding domain superfamily/Winged helix DNA-binding domain"/>
    <property type="match status" value="1"/>
</dbReference>
<dbReference type="Gene3D" id="6.10.140.850">
    <property type="match status" value="1"/>
</dbReference>
<dbReference type="EMBL" id="JAGSOV010000050">
    <property type="protein sequence ID" value="MCO1658065.1"/>
    <property type="molecule type" value="Genomic_DNA"/>
</dbReference>
<keyword evidence="2" id="KW-0805">Transcription regulation</keyword>
<dbReference type="SUPFAM" id="SSF46785">
    <property type="entry name" value="Winged helix' DNA-binding domain"/>
    <property type="match status" value="1"/>
</dbReference>
<keyword evidence="4" id="KW-0804">Transcription</keyword>
<comment type="similarity">
    <text evidence="1">Belongs to the BlaI transcriptional regulatory family.</text>
</comment>
<evidence type="ECO:0000256" key="3">
    <source>
        <dbReference type="ARBA" id="ARBA00023125"/>
    </source>
</evidence>
<organism evidence="5 6">
    <name type="scientific">Pseudonocardia humida</name>
    <dbReference type="NCBI Taxonomy" id="2800819"/>
    <lineage>
        <taxon>Bacteria</taxon>
        <taxon>Bacillati</taxon>
        <taxon>Actinomycetota</taxon>
        <taxon>Actinomycetes</taxon>
        <taxon>Pseudonocardiales</taxon>
        <taxon>Pseudonocardiaceae</taxon>
        <taxon>Pseudonocardia</taxon>
    </lineage>
</organism>
<sequence length="117" mass="12915">MSRGRGELERDVMGVLWARDEPASARTVLRELGDPDLAYATVKTVLERLTRKDVVSRVSVDRTWHYSATRSRDAFVAGLMLQALERSADRDASLVAFVRSVSPTDAAVLRAALADEP</sequence>
<dbReference type="Proteomes" id="UP001165283">
    <property type="component" value="Unassembled WGS sequence"/>
</dbReference>
<keyword evidence="6" id="KW-1185">Reference proteome</keyword>
<evidence type="ECO:0000256" key="4">
    <source>
        <dbReference type="ARBA" id="ARBA00023163"/>
    </source>
</evidence>
<dbReference type="InterPro" id="IPR005650">
    <property type="entry name" value="BlaI_family"/>
</dbReference>
<dbReference type="RefSeq" id="WP_252441715.1">
    <property type="nucleotide sequence ID" value="NZ_JAGSOV010000050.1"/>
</dbReference>
<protein>
    <submittedName>
        <fullName evidence="5">BlaI/MecI/CopY family transcriptional regulator</fullName>
    </submittedName>
</protein>